<dbReference type="EC" id="2.7.1.15" evidence="9"/>
<comment type="catalytic activity">
    <reaction evidence="9">
        <text>D-ribose + ATP = D-ribose 5-phosphate + ADP + H(+)</text>
        <dbReference type="Rhea" id="RHEA:13697"/>
        <dbReference type="ChEBI" id="CHEBI:15378"/>
        <dbReference type="ChEBI" id="CHEBI:30616"/>
        <dbReference type="ChEBI" id="CHEBI:47013"/>
        <dbReference type="ChEBI" id="CHEBI:78346"/>
        <dbReference type="ChEBI" id="CHEBI:456216"/>
        <dbReference type="EC" id="2.7.1.15"/>
    </reaction>
</comment>
<dbReference type="InterPro" id="IPR011611">
    <property type="entry name" value="PfkB_dom"/>
</dbReference>
<gene>
    <name evidence="9" type="primary">rbsK</name>
    <name evidence="11" type="ORF">GCM10009768_05500</name>
</gene>
<dbReference type="CDD" id="cd01174">
    <property type="entry name" value="ribokinase"/>
    <property type="match status" value="1"/>
</dbReference>
<feature type="binding site" evidence="9">
    <location>
        <position position="257"/>
    </location>
    <ligand>
        <name>substrate</name>
    </ligand>
</feature>
<feature type="binding site" evidence="9">
    <location>
        <position position="296"/>
    </location>
    <ligand>
        <name>K(+)</name>
        <dbReference type="ChEBI" id="CHEBI:29103"/>
    </ligand>
</feature>
<comment type="pathway">
    <text evidence="9">Carbohydrate metabolism; D-ribose degradation; D-ribose 5-phosphate from beta-D-ribopyranose: step 2/2.</text>
</comment>
<feature type="binding site" evidence="9">
    <location>
        <position position="253"/>
    </location>
    <ligand>
        <name>K(+)</name>
        <dbReference type="ChEBI" id="CHEBI:29103"/>
    </ligand>
</feature>
<feature type="binding site" evidence="9">
    <location>
        <position position="251"/>
    </location>
    <ligand>
        <name>K(+)</name>
        <dbReference type="ChEBI" id="CHEBI:29103"/>
    </ligand>
</feature>
<feature type="domain" description="Carbohydrate kinase PfkB" evidence="10">
    <location>
        <begin position="1"/>
        <end position="296"/>
    </location>
</feature>
<dbReference type="InterPro" id="IPR002139">
    <property type="entry name" value="Ribo/fructo_kinase"/>
</dbReference>
<comment type="subunit">
    <text evidence="9">Homodimer.</text>
</comment>
<keyword evidence="5 9" id="KW-0067">ATP-binding</keyword>
<organism evidence="11 12">
    <name type="scientific">Leucobacter iarius</name>
    <dbReference type="NCBI Taxonomy" id="333963"/>
    <lineage>
        <taxon>Bacteria</taxon>
        <taxon>Bacillati</taxon>
        <taxon>Actinomycetota</taxon>
        <taxon>Actinomycetes</taxon>
        <taxon>Micrococcales</taxon>
        <taxon>Microbacteriaceae</taxon>
        <taxon>Leucobacter</taxon>
    </lineage>
</organism>
<name>A0ABN2L9I6_9MICO</name>
<keyword evidence="4 9" id="KW-0418">Kinase</keyword>
<evidence type="ECO:0000256" key="8">
    <source>
        <dbReference type="ARBA" id="ARBA00023277"/>
    </source>
</evidence>
<feature type="binding site" evidence="9">
    <location>
        <begin position="221"/>
        <end position="226"/>
    </location>
    <ligand>
        <name>ATP</name>
        <dbReference type="ChEBI" id="CHEBI:30616"/>
    </ligand>
</feature>
<evidence type="ECO:0000256" key="5">
    <source>
        <dbReference type="ARBA" id="ARBA00022840"/>
    </source>
</evidence>
<dbReference type="InterPro" id="IPR011877">
    <property type="entry name" value="Ribokinase"/>
</dbReference>
<dbReference type="SUPFAM" id="SSF53613">
    <property type="entry name" value="Ribokinase-like"/>
    <property type="match status" value="1"/>
</dbReference>
<dbReference type="Proteomes" id="UP001500851">
    <property type="component" value="Unassembled WGS sequence"/>
</dbReference>
<sequence>MTDVAVVGSANADLVVEVPRRPGGGETLIGGELRTLPGGKGANQAAAAARSGAATAFVGCVGDDGNGAFLRSRLVDAGADVSALASVEAATGTAIILLTPDGENSIVVSPGANHAFDLDAAARVSSVWEGAPVVVLSLEIPHETAFHVAEAAAAAGSRVLLNAAPSVLVGREVLQHCDPLVVNEHEALEVLGASESDPDADDYARLAQRLLAAGARSVVVTLGSEGALVAEGSAEAPEIETVPAYRVTAVDTTGAGDAFVGATAAELARGRSLREAVRFATAVSAVAVQRVGAQSSYADRAEVEEFIAARA</sequence>
<evidence type="ECO:0000256" key="9">
    <source>
        <dbReference type="HAMAP-Rule" id="MF_01987"/>
    </source>
</evidence>
<dbReference type="Gene3D" id="3.40.1190.20">
    <property type="match status" value="1"/>
</dbReference>
<feature type="binding site" evidence="9">
    <location>
        <begin position="11"/>
        <end position="13"/>
    </location>
    <ligand>
        <name>substrate</name>
    </ligand>
</feature>
<keyword evidence="12" id="KW-1185">Reference proteome</keyword>
<dbReference type="PANTHER" id="PTHR10584:SF166">
    <property type="entry name" value="RIBOKINASE"/>
    <property type="match status" value="1"/>
</dbReference>
<keyword evidence="9" id="KW-0963">Cytoplasm</keyword>
<comment type="function">
    <text evidence="9">Catalyzes the phosphorylation of ribose at O-5 in a reaction requiring ATP and magnesium. The resulting D-ribose-5-phosphate can then be used either for sythesis of nucleotides, histidine, and tryptophan, or as a component of the pentose phosphate pathway.</text>
</comment>
<feature type="binding site" evidence="9">
    <location>
        <position position="287"/>
    </location>
    <ligand>
        <name>K(+)</name>
        <dbReference type="ChEBI" id="CHEBI:29103"/>
    </ligand>
</feature>
<dbReference type="HAMAP" id="MF_01987">
    <property type="entry name" value="Ribokinase"/>
    <property type="match status" value="1"/>
</dbReference>
<evidence type="ECO:0000256" key="6">
    <source>
        <dbReference type="ARBA" id="ARBA00022842"/>
    </source>
</evidence>
<feature type="binding site" evidence="9">
    <location>
        <position position="292"/>
    </location>
    <ligand>
        <name>K(+)</name>
        <dbReference type="ChEBI" id="CHEBI:29103"/>
    </ligand>
</feature>
<comment type="activity regulation">
    <text evidence="9">Activated by a monovalent cation that binds near, but not in, the active site. The most likely occupant of the site in vivo is potassium. Ion binding induces a conformational change that may alter substrate affinity.</text>
</comment>
<proteinExistence type="inferred from homology"/>
<feature type="binding site" evidence="9">
    <location>
        <position position="290"/>
    </location>
    <ligand>
        <name>K(+)</name>
        <dbReference type="ChEBI" id="CHEBI:29103"/>
    </ligand>
</feature>
<comment type="cofactor">
    <cofactor evidence="9">
        <name>Mg(2+)</name>
        <dbReference type="ChEBI" id="CHEBI:18420"/>
    </cofactor>
    <text evidence="9">Requires a divalent cation, most likely magnesium in vivo, as an electrophilic catalyst to aid phosphoryl group transfer. It is the chelate of the metal and the nucleotide that is the actual substrate.</text>
</comment>
<evidence type="ECO:0000256" key="3">
    <source>
        <dbReference type="ARBA" id="ARBA00022741"/>
    </source>
</evidence>
<feature type="active site" description="Proton acceptor" evidence="9">
    <location>
        <position position="257"/>
    </location>
</feature>
<evidence type="ECO:0000256" key="7">
    <source>
        <dbReference type="ARBA" id="ARBA00022958"/>
    </source>
</evidence>
<accession>A0ABN2L9I6</accession>
<dbReference type="InterPro" id="IPR029056">
    <property type="entry name" value="Ribokinase-like"/>
</dbReference>
<keyword evidence="7 9" id="KW-0630">Potassium</keyword>
<dbReference type="PANTHER" id="PTHR10584">
    <property type="entry name" value="SUGAR KINASE"/>
    <property type="match status" value="1"/>
</dbReference>
<keyword evidence="3 9" id="KW-0547">Nucleotide-binding</keyword>
<evidence type="ECO:0000259" key="10">
    <source>
        <dbReference type="Pfam" id="PF00294"/>
    </source>
</evidence>
<dbReference type="EMBL" id="BAAAOB010000001">
    <property type="protein sequence ID" value="GAA1779529.1"/>
    <property type="molecule type" value="Genomic_DNA"/>
</dbReference>
<comment type="caution">
    <text evidence="9">Lacks conserved residue(s) required for the propagation of feature annotation.</text>
</comment>
<feature type="binding site" evidence="9">
    <location>
        <position position="139"/>
    </location>
    <ligand>
        <name>substrate</name>
    </ligand>
</feature>
<comment type="caution">
    <text evidence="11">The sequence shown here is derived from an EMBL/GenBank/DDBJ whole genome shotgun (WGS) entry which is preliminary data.</text>
</comment>
<comment type="subcellular location">
    <subcellularLocation>
        <location evidence="9">Cytoplasm</location>
    </subcellularLocation>
</comment>
<dbReference type="PRINTS" id="PR00990">
    <property type="entry name" value="RIBOKINASE"/>
</dbReference>
<keyword evidence="2 9" id="KW-0479">Metal-binding</keyword>
<keyword evidence="6 9" id="KW-0460">Magnesium</keyword>
<comment type="similarity">
    <text evidence="9">Belongs to the carbohydrate kinase PfkB family. Ribokinase subfamily.</text>
</comment>
<evidence type="ECO:0000256" key="4">
    <source>
        <dbReference type="ARBA" id="ARBA00022777"/>
    </source>
</evidence>
<dbReference type="RefSeq" id="WP_344028982.1">
    <property type="nucleotide sequence ID" value="NZ_BAAAOB010000001.1"/>
</dbReference>
<protein>
    <recommendedName>
        <fullName evidence="9">Ribokinase</fullName>
        <shortName evidence="9">RK</shortName>
        <ecNumber evidence="9">2.7.1.15</ecNumber>
    </recommendedName>
</protein>
<keyword evidence="8 9" id="KW-0119">Carbohydrate metabolism</keyword>
<feature type="binding site" evidence="9">
    <location>
        <position position="183"/>
    </location>
    <ligand>
        <name>ATP</name>
        <dbReference type="ChEBI" id="CHEBI:30616"/>
    </ligand>
</feature>
<keyword evidence="1 9" id="KW-0808">Transferase</keyword>
<feature type="binding site" evidence="9">
    <location>
        <begin position="39"/>
        <end position="43"/>
    </location>
    <ligand>
        <name>substrate</name>
    </ligand>
</feature>
<dbReference type="Pfam" id="PF00294">
    <property type="entry name" value="PfkB"/>
    <property type="match status" value="1"/>
</dbReference>
<evidence type="ECO:0000256" key="2">
    <source>
        <dbReference type="ARBA" id="ARBA00022723"/>
    </source>
</evidence>
<evidence type="ECO:0000313" key="12">
    <source>
        <dbReference type="Proteomes" id="UP001500851"/>
    </source>
</evidence>
<evidence type="ECO:0000256" key="1">
    <source>
        <dbReference type="ARBA" id="ARBA00022679"/>
    </source>
</evidence>
<feature type="binding site" evidence="9">
    <location>
        <begin position="256"/>
        <end position="257"/>
    </location>
    <ligand>
        <name>ATP</name>
        <dbReference type="ChEBI" id="CHEBI:30616"/>
    </ligand>
</feature>
<reference evidence="11 12" key="1">
    <citation type="journal article" date="2019" name="Int. J. Syst. Evol. Microbiol.">
        <title>The Global Catalogue of Microorganisms (GCM) 10K type strain sequencing project: providing services to taxonomists for standard genome sequencing and annotation.</title>
        <authorList>
            <consortium name="The Broad Institute Genomics Platform"/>
            <consortium name="The Broad Institute Genome Sequencing Center for Infectious Disease"/>
            <person name="Wu L."/>
            <person name="Ma J."/>
        </authorList>
    </citation>
    <scope>NUCLEOTIDE SEQUENCE [LARGE SCALE GENOMIC DNA]</scope>
    <source>
        <strain evidence="11 12">JCM 14736</strain>
    </source>
</reference>
<evidence type="ECO:0000313" key="11">
    <source>
        <dbReference type="EMBL" id="GAA1779529.1"/>
    </source>
</evidence>